<name>A0A3M8WF61_9ACTN</name>
<protein>
    <submittedName>
        <fullName evidence="1">Uncharacterized protein</fullName>
    </submittedName>
</protein>
<accession>A0A3M8WF61</accession>
<dbReference type="RefSeq" id="WP_123099946.1">
    <property type="nucleotide sequence ID" value="NZ_RIBZ01000159.1"/>
</dbReference>
<keyword evidence="2" id="KW-1185">Reference proteome</keyword>
<evidence type="ECO:0000313" key="1">
    <source>
        <dbReference type="EMBL" id="RNG28722.1"/>
    </source>
</evidence>
<dbReference type="AlphaFoldDB" id="A0A3M8WF61"/>
<proteinExistence type="predicted"/>
<comment type="caution">
    <text evidence="1">The sequence shown here is derived from an EMBL/GenBank/DDBJ whole genome shotgun (WGS) entry which is preliminary data.</text>
</comment>
<dbReference type="EMBL" id="RIBZ01000159">
    <property type="protein sequence ID" value="RNG28722.1"/>
    <property type="molecule type" value="Genomic_DNA"/>
</dbReference>
<reference evidence="1 2" key="1">
    <citation type="submission" date="2018-11" db="EMBL/GenBank/DDBJ databases">
        <title>The Potential of Streptomyces as Biocontrol Agents against the Tomato grey mould, Botrytis cinerea (Gray mold) Frontiers in Microbiology.</title>
        <authorList>
            <person name="Li D."/>
        </authorList>
    </citation>
    <scope>NUCLEOTIDE SEQUENCE [LARGE SCALE GENOMIC DNA]</scope>
    <source>
        <strain evidence="1 2">NEAU-LD23</strain>
    </source>
</reference>
<evidence type="ECO:0000313" key="2">
    <source>
        <dbReference type="Proteomes" id="UP000275401"/>
    </source>
</evidence>
<organism evidence="1 2">
    <name type="scientific">Streptomyces botrytidirepellens</name>
    <dbReference type="NCBI Taxonomy" id="2486417"/>
    <lineage>
        <taxon>Bacteria</taxon>
        <taxon>Bacillati</taxon>
        <taxon>Actinomycetota</taxon>
        <taxon>Actinomycetes</taxon>
        <taxon>Kitasatosporales</taxon>
        <taxon>Streptomycetaceae</taxon>
        <taxon>Streptomyces</taxon>
    </lineage>
</organism>
<sequence length="125" mass="13595">MLLIAIIELPGAFCAWFDGTSLASGDDDSDPQCKAVRLAYRAGRTHTTPDDEDDYYVTVAATDTELRLLEEYAGYCLNANTDEPDEREIEAAQKVMERAAAARAQLRARKAADTRCGQAPAGPQP</sequence>
<dbReference type="Proteomes" id="UP000275401">
    <property type="component" value="Unassembled WGS sequence"/>
</dbReference>
<gene>
    <name evidence="1" type="ORF">EEJ42_12080</name>
</gene>